<protein>
    <submittedName>
        <fullName evidence="3">Uncharacterized protein</fullName>
    </submittedName>
</protein>
<dbReference type="Proteomes" id="UP000315252">
    <property type="component" value="Unassembled WGS sequence"/>
</dbReference>
<feature type="chain" id="PRO_5021853341" evidence="2">
    <location>
        <begin position="30"/>
        <end position="397"/>
    </location>
</feature>
<dbReference type="EMBL" id="VHSH01000005">
    <property type="protein sequence ID" value="TQV78991.1"/>
    <property type="molecule type" value="Genomic_DNA"/>
</dbReference>
<evidence type="ECO:0000256" key="1">
    <source>
        <dbReference type="SAM" id="MobiDB-lite"/>
    </source>
</evidence>
<comment type="caution">
    <text evidence="3">The sequence shown here is derived from an EMBL/GenBank/DDBJ whole genome shotgun (WGS) entry which is preliminary data.</text>
</comment>
<gene>
    <name evidence="3" type="ORF">FKG95_15005</name>
</gene>
<organism evidence="3 4">
    <name type="scientific">Denitrobaculum tricleocarpae</name>
    <dbReference type="NCBI Taxonomy" id="2591009"/>
    <lineage>
        <taxon>Bacteria</taxon>
        <taxon>Pseudomonadati</taxon>
        <taxon>Pseudomonadota</taxon>
        <taxon>Alphaproteobacteria</taxon>
        <taxon>Rhodospirillales</taxon>
        <taxon>Rhodospirillaceae</taxon>
        <taxon>Denitrobaculum</taxon>
    </lineage>
</organism>
<keyword evidence="4" id="KW-1185">Reference proteome</keyword>
<name>A0A545TP97_9PROT</name>
<proteinExistence type="predicted"/>
<sequence length="397" mass="42569">MERSDLARGRRAVSGLVALLCFATLQTQADASQEDILTAESFTSGWQGEILWTGETAPKRTSLSRPKDGRTGAGGQVNPLRVSVDLGRAGCSGPAQESARIPGGRVVQLKLSGNTDCKASIVSIQLVAVAPREIGILVLGAAELLAQGTLQPLDSAQQLVIAPASQPEFSPAALKGPESVVGYFYVAPAGSVYELLPAEKGFNLKIVATSQFESDAGLRTGEIVGRGRYNAAGLAFSRSEKIRLSEDSKAAYRHCPPIYAPAQIYDLIDITDRNAVSVPEDVIALTPRNKQFCARVRTSRESCRVVSCSEYQPHSEKQTFLVKDGDLARRMGDAARAAHTPSETYAQALGRLKQAQAADNRARNSESKGYFDPGGACGAISCEQEDTLQFIMDQYWK</sequence>
<feature type="region of interest" description="Disordered" evidence="1">
    <location>
        <begin position="57"/>
        <end position="77"/>
    </location>
</feature>
<accession>A0A545TP97</accession>
<dbReference type="AlphaFoldDB" id="A0A545TP97"/>
<feature type="signal peptide" evidence="2">
    <location>
        <begin position="1"/>
        <end position="29"/>
    </location>
</feature>
<evidence type="ECO:0000313" key="3">
    <source>
        <dbReference type="EMBL" id="TQV78991.1"/>
    </source>
</evidence>
<evidence type="ECO:0000256" key="2">
    <source>
        <dbReference type="SAM" id="SignalP"/>
    </source>
</evidence>
<evidence type="ECO:0000313" key="4">
    <source>
        <dbReference type="Proteomes" id="UP000315252"/>
    </source>
</evidence>
<dbReference type="RefSeq" id="WP_142897214.1">
    <property type="nucleotide sequence ID" value="NZ_ML660056.1"/>
</dbReference>
<reference evidence="3 4" key="1">
    <citation type="submission" date="2019-06" db="EMBL/GenBank/DDBJ databases">
        <title>Whole genome sequence for Rhodospirillaceae sp. R148.</title>
        <authorList>
            <person name="Wang G."/>
        </authorList>
    </citation>
    <scope>NUCLEOTIDE SEQUENCE [LARGE SCALE GENOMIC DNA]</scope>
    <source>
        <strain evidence="3 4">R148</strain>
    </source>
</reference>
<keyword evidence="2" id="KW-0732">Signal</keyword>